<dbReference type="KEGG" id="erz:ER308_04620"/>
<evidence type="ECO:0000256" key="1">
    <source>
        <dbReference type="SAM" id="MobiDB-lite"/>
    </source>
</evidence>
<protein>
    <submittedName>
        <fullName evidence="2">Uncharacterized protein</fullName>
    </submittedName>
</protein>
<dbReference type="RefSeq" id="WP_131153896.1">
    <property type="nucleotide sequence ID" value="NZ_CP036402.1"/>
</dbReference>
<evidence type="ECO:0000313" key="3">
    <source>
        <dbReference type="Proteomes" id="UP000291469"/>
    </source>
</evidence>
<gene>
    <name evidence="2" type="ORF">ER308_04620</name>
</gene>
<name>A0A411YCG8_9ACTN</name>
<dbReference type="Proteomes" id="UP000291469">
    <property type="component" value="Chromosome"/>
</dbReference>
<dbReference type="AlphaFoldDB" id="A0A411YCG8"/>
<dbReference type="EMBL" id="CP036402">
    <property type="protein sequence ID" value="QBI18899.1"/>
    <property type="molecule type" value="Genomic_DNA"/>
</dbReference>
<feature type="compositionally biased region" description="Basic and acidic residues" evidence="1">
    <location>
        <begin position="67"/>
        <end position="79"/>
    </location>
</feature>
<organism evidence="2 3">
    <name type="scientific">Egibacter rhizosphaerae</name>
    <dbReference type="NCBI Taxonomy" id="1670831"/>
    <lineage>
        <taxon>Bacteria</taxon>
        <taxon>Bacillati</taxon>
        <taxon>Actinomycetota</taxon>
        <taxon>Nitriliruptoria</taxon>
        <taxon>Egibacterales</taxon>
        <taxon>Egibacteraceae</taxon>
        <taxon>Egibacter</taxon>
    </lineage>
</organism>
<evidence type="ECO:0000313" key="2">
    <source>
        <dbReference type="EMBL" id="QBI18899.1"/>
    </source>
</evidence>
<keyword evidence="3" id="KW-1185">Reference proteome</keyword>
<reference evidence="2 3" key="1">
    <citation type="submission" date="2019-01" db="EMBL/GenBank/DDBJ databases">
        <title>Egibacter rhizosphaerae EGI 80759T.</title>
        <authorList>
            <person name="Chen D.-D."/>
            <person name="Tian Y."/>
            <person name="Jiao J.-Y."/>
            <person name="Zhang X.-T."/>
            <person name="Zhang Y.-G."/>
            <person name="Zhang Y."/>
            <person name="Xiao M."/>
            <person name="Shu W.-S."/>
            <person name="Li W.-J."/>
        </authorList>
    </citation>
    <scope>NUCLEOTIDE SEQUENCE [LARGE SCALE GENOMIC DNA]</scope>
    <source>
        <strain evidence="2 3">EGI 80759</strain>
    </source>
</reference>
<sequence>MTVLLVLAVVTCCVWLLAQLGRALRGRSPEASIEGFHRALDALAPRTREAPSAPSEDEEVTSGSVPEQRDAAPERLAER</sequence>
<feature type="region of interest" description="Disordered" evidence="1">
    <location>
        <begin position="44"/>
        <end position="79"/>
    </location>
</feature>
<accession>A0A411YCG8</accession>
<proteinExistence type="predicted"/>